<evidence type="ECO:0000313" key="2">
    <source>
        <dbReference type="Proteomes" id="UP001341840"/>
    </source>
</evidence>
<protein>
    <submittedName>
        <fullName evidence="1">Uncharacterized protein</fullName>
    </submittedName>
</protein>
<organism evidence="1 2">
    <name type="scientific">Stylosanthes scabra</name>
    <dbReference type="NCBI Taxonomy" id="79078"/>
    <lineage>
        <taxon>Eukaryota</taxon>
        <taxon>Viridiplantae</taxon>
        <taxon>Streptophyta</taxon>
        <taxon>Embryophyta</taxon>
        <taxon>Tracheophyta</taxon>
        <taxon>Spermatophyta</taxon>
        <taxon>Magnoliopsida</taxon>
        <taxon>eudicotyledons</taxon>
        <taxon>Gunneridae</taxon>
        <taxon>Pentapetalae</taxon>
        <taxon>rosids</taxon>
        <taxon>fabids</taxon>
        <taxon>Fabales</taxon>
        <taxon>Fabaceae</taxon>
        <taxon>Papilionoideae</taxon>
        <taxon>50 kb inversion clade</taxon>
        <taxon>dalbergioids sensu lato</taxon>
        <taxon>Dalbergieae</taxon>
        <taxon>Pterocarpus clade</taxon>
        <taxon>Stylosanthes</taxon>
    </lineage>
</organism>
<proteinExistence type="predicted"/>
<sequence length="256" mass="29328">MGNSRCSRESVDSNSGLPRRTKGFGVIFGDGDLEKKYRVEEPRWGDRLHPIFELFTKFLELPQDPEVFLYLYTFFSPNTEGKPKKGYMSTWPGKYRKIFGLYEDSFHDFKGRFSKIFPVEGHRPFWLSLKGDDRFPSFWSSGAGLEYVSVTYKRLNAEQKDIADILVFFSKDNLSPKSLLGNPPEARTVVDMPFLPNALFSFPLYFCFKVFLFSSFLAMTMVCNDTTLDHLCHLIRPSSSGLVTSVQALLQVARGI</sequence>
<dbReference type="Proteomes" id="UP001341840">
    <property type="component" value="Unassembled WGS sequence"/>
</dbReference>
<keyword evidence="2" id="KW-1185">Reference proteome</keyword>
<gene>
    <name evidence="1" type="ORF">PIB30_084363</name>
</gene>
<comment type="caution">
    <text evidence="1">The sequence shown here is derived from an EMBL/GenBank/DDBJ whole genome shotgun (WGS) entry which is preliminary data.</text>
</comment>
<accession>A0ABU6RT06</accession>
<evidence type="ECO:0000313" key="1">
    <source>
        <dbReference type="EMBL" id="MED6127049.1"/>
    </source>
</evidence>
<reference evidence="1 2" key="1">
    <citation type="journal article" date="2023" name="Plants (Basel)">
        <title>Bridging the Gap: Combining Genomics and Transcriptomics Approaches to Understand Stylosanthes scabra, an Orphan Legume from the Brazilian Caatinga.</title>
        <authorList>
            <person name="Ferreira-Neto J.R.C."/>
            <person name="da Silva M.D."/>
            <person name="Binneck E."/>
            <person name="de Melo N.F."/>
            <person name="da Silva R.H."/>
            <person name="de Melo A.L.T.M."/>
            <person name="Pandolfi V."/>
            <person name="Bustamante F.O."/>
            <person name="Brasileiro-Vidal A.C."/>
            <person name="Benko-Iseppon A.M."/>
        </authorList>
    </citation>
    <scope>NUCLEOTIDE SEQUENCE [LARGE SCALE GENOMIC DNA]</scope>
    <source>
        <tissue evidence="1">Leaves</tissue>
    </source>
</reference>
<name>A0ABU6RT06_9FABA</name>
<dbReference type="EMBL" id="JASCZI010031575">
    <property type="protein sequence ID" value="MED6127049.1"/>
    <property type="molecule type" value="Genomic_DNA"/>
</dbReference>